<dbReference type="EMBL" id="HBEA01008938">
    <property type="protein sequence ID" value="CAD8257386.1"/>
    <property type="molecule type" value="Transcribed_RNA"/>
</dbReference>
<feature type="transmembrane region" description="Helical" evidence="8">
    <location>
        <begin position="78"/>
        <end position="99"/>
    </location>
</feature>
<accession>A0A7R9U7J9</accession>
<evidence type="ECO:0000313" key="11">
    <source>
        <dbReference type="EMBL" id="CAD8257386.1"/>
    </source>
</evidence>
<feature type="domain" description="Amino acid permease/ SLC12A" evidence="9">
    <location>
        <begin position="4"/>
        <end position="478"/>
    </location>
</feature>
<keyword evidence="5 8" id="KW-1133">Transmembrane helix</keyword>
<proteinExistence type="inferred from homology"/>
<organism evidence="11">
    <name type="scientific">Pinguiococcus pyrenoidosus</name>
    <dbReference type="NCBI Taxonomy" id="172671"/>
    <lineage>
        <taxon>Eukaryota</taxon>
        <taxon>Sar</taxon>
        <taxon>Stramenopiles</taxon>
        <taxon>Ochrophyta</taxon>
        <taxon>Pinguiophyceae</taxon>
        <taxon>Pinguiochrysidales</taxon>
        <taxon>Pinguiochrysidaceae</taxon>
        <taxon>Pinguiococcus</taxon>
    </lineage>
</organism>
<dbReference type="GO" id="GO:1990573">
    <property type="term" value="P:potassium ion import across plasma membrane"/>
    <property type="evidence" value="ECO:0007669"/>
    <property type="project" value="TreeGrafter"/>
</dbReference>
<dbReference type="Pfam" id="PF03522">
    <property type="entry name" value="SLC12"/>
    <property type="match status" value="2"/>
</dbReference>
<dbReference type="GO" id="GO:0055078">
    <property type="term" value="P:sodium ion homeostasis"/>
    <property type="evidence" value="ECO:0007669"/>
    <property type="project" value="TreeGrafter"/>
</dbReference>
<evidence type="ECO:0000256" key="6">
    <source>
        <dbReference type="ARBA" id="ARBA00023136"/>
    </source>
</evidence>
<dbReference type="PANTHER" id="PTHR11827:SF103">
    <property type="entry name" value="SODIUM CHLORIDE COTRANSPORTER 69, ISOFORM E"/>
    <property type="match status" value="1"/>
</dbReference>
<feature type="compositionally biased region" description="Low complexity" evidence="7">
    <location>
        <begin position="745"/>
        <end position="761"/>
    </location>
</feature>
<dbReference type="GO" id="GO:0008511">
    <property type="term" value="F:sodium:potassium:chloride symporter activity"/>
    <property type="evidence" value="ECO:0007669"/>
    <property type="project" value="TreeGrafter"/>
</dbReference>
<feature type="transmembrane region" description="Helical" evidence="8">
    <location>
        <begin position="126"/>
        <end position="146"/>
    </location>
</feature>
<evidence type="ECO:0000256" key="3">
    <source>
        <dbReference type="ARBA" id="ARBA00022448"/>
    </source>
</evidence>
<dbReference type="InterPro" id="IPR018491">
    <property type="entry name" value="SLC12_C"/>
</dbReference>
<feature type="transmembrane region" description="Helical" evidence="8">
    <location>
        <begin position="31"/>
        <end position="57"/>
    </location>
</feature>
<feature type="transmembrane region" description="Helical" evidence="8">
    <location>
        <begin position="361"/>
        <end position="380"/>
    </location>
</feature>
<feature type="compositionally biased region" description="Basic and acidic residues" evidence="7">
    <location>
        <begin position="722"/>
        <end position="734"/>
    </location>
</feature>
<feature type="transmembrane region" description="Helical" evidence="8">
    <location>
        <begin position="207"/>
        <end position="231"/>
    </location>
</feature>
<dbReference type="InterPro" id="IPR004842">
    <property type="entry name" value="SLC12A_fam"/>
</dbReference>
<evidence type="ECO:0000256" key="2">
    <source>
        <dbReference type="ARBA" id="ARBA00010593"/>
    </source>
</evidence>
<feature type="domain" description="SLC12A transporter C-terminal" evidence="10">
    <location>
        <begin position="621"/>
        <end position="979"/>
    </location>
</feature>
<dbReference type="FunFam" id="1.20.1740.10:FF:000013">
    <property type="entry name" value="Solute carrier family 12 member"/>
    <property type="match status" value="1"/>
</dbReference>
<keyword evidence="3" id="KW-0813">Transport</keyword>
<keyword evidence="4 8" id="KW-0812">Transmembrane</keyword>
<keyword evidence="6 8" id="KW-0472">Membrane</keyword>
<dbReference type="AlphaFoldDB" id="A0A7R9U7J9"/>
<dbReference type="Pfam" id="PF00324">
    <property type="entry name" value="AA_permease"/>
    <property type="match status" value="1"/>
</dbReference>
<dbReference type="Gene3D" id="1.20.1740.10">
    <property type="entry name" value="Amino acid/polyamine transporter I"/>
    <property type="match status" value="1"/>
</dbReference>
<feature type="transmembrane region" description="Helical" evidence="8">
    <location>
        <begin position="5"/>
        <end position="25"/>
    </location>
</feature>
<dbReference type="GO" id="GO:0016020">
    <property type="term" value="C:membrane"/>
    <property type="evidence" value="ECO:0007669"/>
    <property type="project" value="UniProtKB-SubCell"/>
</dbReference>
<name>A0A7R9U7J9_9STRA</name>
<reference evidence="11" key="1">
    <citation type="submission" date="2021-01" db="EMBL/GenBank/DDBJ databases">
        <authorList>
            <person name="Corre E."/>
            <person name="Pelletier E."/>
            <person name="Niang G."/>
            <person name="Scheremetjew M."/>
            <person name="Finn R."/>
            <person name="Kale V."/>
            <person name="Holt S."/>
            <person name="Cochrane G."/>
            <person name="Meng A."/>
            <person name="Brown T."/>
            <person name="Cohen L."/>
        </authorList>
    </citation>
    <scope>NUCLEOTIDE SEQUENCE</scope>
    <source>
        <strain evidence="11">CCMP2078</strain>
    </source>
</reference>
<evidence type="ECO:0000259" key="9">
    <source>
        <dbReference type="Pfam" id="PF00324"/>
    </source>
</evidence>
<dbReference type="PANTHER" id="PTHR11827">
    <property type="entry name" value="SOLUTE CARRIER FAMILY 12, CATION COTRANSPORTERS"/>
    <property type="match status" value="1"/>
</dbReference>
<dbReference type="GO" id="GO:0055064">
    <property type="term" value="P:chloride ion homeostasis"/>
    <property type="evidence" value="ECO:0007669"/>
    <property type="project" value="TreeGrafter"/>
</dbReference>
<feature type="transmembrane region" description="Helical" evidence="8">
    <location>
        <begin position="339"/>
        <end position="355"/>
    </location>
</feature>
<dbReference type="GO" id="GO:0055075">
    <property type="term" value="P:potassium ion homeostasis"/>
    <property type="evidence" value="ECO:0007669"/>
    <property type="project" value="TreeGrafter"/>
</dbReference>
<feature type="transmembrane region" description="Helical" evidence="8">
    <location>
        <begin position="401"/>
        <end position="432"/>
    </location>
</feature>
<evidence type="ECO:0000256" key="4">
    <source>
        <dbReference type="ARBA" id="ARBA00022692"/>
    </source>
</evidence>
<feature type="region of interest" description="Disordered" evidence="7">
    <location>
        <begin position="588"/>
        <end position="616"/>
    </location>
</feature>
<evidence type="ECO:0000256" key="1">
    <source>
        <dbReference type="ARBA" id="ARBA00004141"/>
    </source>
</evidence>
<feature type="transmembrane region" description="Helical" evidence="8">
    <location>
        <begin position="243"/>
        <end position="265"/>
    </location>
</feature>
<sequence length="979" mass="105922">MWEGVYVRCLLNILGVIMFLRLSWITGQAGIGVTFAIIICSAIVTSITTLSLSAICTNGEIAAGGLYFMISRSLGPEFGGAIGVTFYMANSISLALYVVGFGEAMVLMLEEYAGGFEMAGAWDRSIYALIAMVVLTGVALTGGAKLEIVLQKLLTVVMVLALLSFFIGVFLLDDESETNEDGEEEGLTGLSSSTISENFSPDFEDGVTWMTAFGVFFPAVTGIMAGANISGDLKDPATAIPKGTLLSIGTSTLIYLLMALFLGWVTTRETLIDFENVIAVVEIAVVPELVYAGIFAATLSSALAQLIGAPRILLAIASDDIFPFLRPFKVTYGSYGEPLRGYLLTLGIGFLTTIAGDLNSISPLITNFFLLSYALVNYACCAATLSKSPGWRPAYKYWNPWVALIGAILCFAIMLTWWIAAFATIVLCAFLYKYIELVSKPNVNWGSVGHARTYLRAVDSLHRLSRIPDHVKNFRPSYLVVIPQGEHPNDISDNPLVHFTSALDAGQGATIIGHVLRGSFDEDVSVLQEAREVISHNLAVERPPIRAFVDIVINQSYLDGVRNLLQLSGMAKLKPNTCMLRYPENWQNEASQASNEESKASGDETSSNATDPRKEWPGYNADDYVNVVRSAFGAGMGVCILRGGASLRETTIQRVASQRKVPSLSKVVTAKGGPTEKKRMSKKLAVFAPEDADVAHRRSIVRPGVAGMGKIEEAENAVLVKDEQKRPGTEEKGGTVETATAAQVPASPTRRSAGSASSSRSTAHHQQVTFDMVEREVESLSAKKPNGDLASAARQAAVQWRSMAASGLGSGSGSDGDVPTIDVWWLVDDGGLAILLPFLLQQHSTWKGARLRVLSLSSKGRLTKEQSRMTRLLAKFRIDAEVVVVDRKQTPPSSKTIKEFEELSGSALGSDPQARYFLNVSELLAKESSRASLVVISLPIPRYAMSNKRWLAYLELMSKSEAPVCFVRGNQESVLTFYS</sequence>
<dbReference type="GO" id="GO:0006884">
    <property type="term" value="P:cell volume homeostasis"/>
    <property type="evidence" value="ECO:0007669"/>
    <property type="project" value="TreeGrafter"/>
</dbReference>
<evidence type="ECO:0000256" key="8">
    <source>
        <dbReference type="SAM" id="Phobius"/>
    </source>
</evidence>
<feature type="region of interest" description="Disordered" evidence="7">
    <location>
        <begin position="722"/>
        <end position="767"/>
    </location>
</feature>
<evidence type="ECO:0000259" key="10">
    <source>
        <dbReference type="Pfam" id="PF03522"/>
    </source>
</evidence>
<evidence type="ECO:0000256" key="5">
    <source>
        <dbReference type="ARBA" id="ARBA00022989"/>
    </source>
</evidence>
<feature type="transmembrane region" description="Helical" evidence="8">
    <location>
        <begin position="153"/>
        <end position="172"/>
    </location>
</feature>
<evidence type="ECO:0000256" key="7">
    <source>
        <dbReference type="SAM" id="MobiDB-lite"/>
    </source>
</evidence>
<feature type="domain" description="SLC12A transporter C-terminal" evidence="10">
    <location>
        <begin position="495"/>
        <end position="592"/>
    </location>
</feature>
<gene>
    <name evidence="11" type="ORF">PPYR1160_LOCUS6878</name>
</gene>
<feature type="transmembrane region" description="Helical" evidence="8">
    <location>
        <begin position="277"/>
        <end position="304"/>
    </location>
</feature>
<comment type="subcellular location">
    <subcellularLocation>
        <location evidence="1">Membrane</location>
        <topology evidence="1">Multi-pass membrane protein</topology>
    </subcellularLocation>
</comment>
<protein>
    <submittedName>
        <fullName evidence="11">Uncharacterized protein</fullName>
    </submittedName>
</protein>
<comment type="similarity">
    <text evidence="2">Belongs to the SLC12A transporter family.</text>
</comment>
<dbReference type="InterPro" id="IPR004841">
    <property type="entry name" value="AA-permease/SLC12A_dom"/>
</dbReference>